<accession>A0A0X8X9U1</accession>
<dbReference type="EMBL" id="AP017372">
    <property type="protein sequence ID" value="BAU58124.1"/>
    <property type="molecule type" value="Genomic_DNA"/>
</dbReference>
<evidence type="ECO:0000259" key="1">
    <source>
        <dbReference type="Pfam" id="PF14338"/>
    </source>
</evidence>
<feature type="domain" description="Restriction system protein Mrr-like N-terminal" evidence="1">
    <location>
        <begin position="6"/>
        <end position="73"/>
    </location>
</feature>
<reference evidence="2" key="1">
    <citation type="submission" date="2016-02" db="EMBL/GenBank/DDBJ databases">
        <title>Halorhodospira halochloris DSM-1059 complete genome, version 2.</title>
        <authorList>
            <person name="Tsukatani Y."/>
        </authorList>
    </citation>
    <scope>NUCLEOTIDE SEQUENCE</scope>
    <source>
        <strain evidence="2">DSM 1059</strain>
    </source>
</reference>
<gene>
    <name evidence="2" type="ORF">HH1059_14160</name>
</gene>
<dbReference type="RefSeq" id="WP_096409534.1">
    <property type="nucleotide sequence ID" value="NZ_AP017372.2"/>
</dbReference>
<dbReference type="OrthoDB" id="9803736at2"/>
<proteinExistence type="predicted"/>
<name>A0A0X8X9U1_HALHR</name>
<dbReference type="Proteomes" id="UP000218890">
    <property type="component" value="Chromosome"/>
</dbReference>
<evidence type="ECO:0000313" key="3">
    <source>
        <dbReference type="Proteomes" id="UP000218890"/>
    </source>
</evidence>
<dbReference type="AlphaFoldDB" id="A0A0X8X9U1"/>
<dbReference type="Pfam" id="PF14338">
    <property type="entry name" value="Mrr_N"/>
    <property type="match status" value="1"/>
</dbReference>
<evidence type="ECO:0000313" key="2">
    <source>
        <dbReference type="EMBL" id="BAU58124.1"/>
    </source>
</evidence>
<sequence length="98" mass="11132">MAVPDYQSIMLPLLRLAEDGQEHSLRAAIQSLADNFELQDSERKELLPSGRQFKFDNRVGWARTYLKKAGLLDVVGCQNPYIFGGGFKNTHNYWVAKS</sequence>
<organism evidence="2 3">
    <name type="scientific">Halorhodospira halochloris</name>
    <name type="common">Ectothiorhodospira halochloris</name>
    <dbReference type="NCBI Taxonomy" id="1052"/>
    <lineage>
        <taxon>Bacteria</taxon>
        <taxon>Pseudomonadati</taxon>
        <taxon>Pseudomonadota</taxon>
        <taxon>Gammaproteobacteria</taxon>
        <taxon>Chromatiales</taxon>
        <taxon>Ectothiorhodospiraceae</taxon>
        <taxon>Halorhodospira</taxon>
    </lineage>
</organism>
<protein>
    <submittedName>
        <fullName evidence="2">Mrr restriction system protein</fullName>
    </submittedName>
</protein>
<dbReference type="KEGG" id="hhk:HH1059_14160"/>
<dbReference type="InterPro" id="IPR025745">
    <property type="entry name" value="Mrr-like_N_dom"/>
</dbReference>
<keyword evidence="3" id="KW-1185">Reference proteome</keyword>